<dbReference type="PROSITE" id="PS50090">
    <property type="entry name" value="MYB_LIKE"/>
    <property type="match status" value="1"/>
</dbReference>
<dbReference type="InterPro" id="IPR009057">
    <property type="entry name" value="Homeodomain-like_sf"/>
</dbReference>
<dbReference type="EMBL" id="JANBVN010000246">
    <property type="protein sequence ID" value="KAJ9131051.1"/>
    <property type="molecule type" value="Genomic_DNA"/>
</dbReference>
<proteinExistence type="predicted"/>
<evidence type="ECO:0000259" key="3">
    <source>
        <dbReference type="PROSITE" id="PS51294"/>
    </source>
</evidence>
<comment type="caution">
    <text evidence="4">The sequence shown here is derived from an EMBL/GenBank/DDBJ whole genome shotgun (WGS) entry which is preliminary data.</text>
</comment>
<evidence type="ECO:0000313" key="4">
    <source>
        <dbReference type="EMBL" id="KAJ9131051.1"/>
    </source>
</evidence>
<dbReference type="AlphaFoldDB" id="A0AA38VGA8"/>
<feature type="compositionally biased region" description="Low complexity" evidence="1">
    <location>
        <begin position="270"/>
        <end position="296"/>
    </location>
</feature>
<dbReference type="CDD" id="cd00167">
    <property type="entry name" value="SANT"/>
    <property type="match status" value="1"/>
</dbReference>
<dbReference type="GO" id="GO:0003677">
    <property type="term" value="F:DNA binding"/>
    <property type="evidence" value="ECO:0007669"/>
    <property type="project" value="UniProtKB-KW"/>
</dbReference>
<keyword evidence="5" id="KW-1185">Reference proteome</keyword>
<gene>
    <name evidence="4" type="ORF">NKR19_g9645</name>
</gene>
<organism evidence="4 5">
    <name type="scientific">Coniochaeta hoffmannii</name>
    <dbReference type="NCBI Taxonomy" id="91930"/>
    <lineage>
        <taxon>Eukaryota</taxon>
        <taxon>Fungi</taxon>
        <taxon>Dikarya</taxon>
        <taxon>Ascomycota</taxon>
        <taxon>Pezizomycotina</taxon>
        <taxon>Sordariomycetes</taxon>
        <taxon>Sordariomycetidae</taxon>
        <taxon>Coniochaetales</taxon>
        <taxon>Coniochaetaceae</taxon>
        <taxon>Coniochaeta</taxon>
    </lineage>
</organism>
<dbReference type="Proteomes" id="UP001174691">
    <property type="component" value="Unassembled WGS sequence"/>
</dbReference>
<feature type="region of interest" description="Disordered" evidence="1">
    <location>
        <begin position="121"/>
        <end position="250"/>
    </location>
</feature>
<feature type="compositionally biased region" description="Polar residues" evidence="1">
    <location>
        <begin position="1"/>
        <end position="10"/>
    </location>
</feature>
<reference evidence="4" key="1">
    <citation type="submission" date="2022-07" db="EMBL/GenBank/DDBJ databases">
        <title>Fungi with potential for degradation of polypropylene.</title>
        <authorList>
            <person name="Gostincar C."/>
        </authorList>
    </citation>
    <scope>NUCLEOTIDE SEQUENCE</scope>
    <source>
        <strain evidence="4">EXF-13287</strain>
    </source>
</reference>
<feature type="region of interest" description="Disordered" evidence="1">
    <location>
        <begin position="267"/>
        <end position="373"/>
    </location>
</feature>
<keyword evidence="4" id="KW-0238">DNA-binding</keyword>
<dbReference type="PANTHER" id="PTHR23246:SF24">
    <property type="entry name" value="MYB DNA-BINDING DOMAIN-CONTAINING PROTEIN"/>
    <property type="match status" value="1"/>
</dbReference>
<protein>
    <submittedName>
        <fullName evidence="4">MYB DNA-binding domain-containing protein</fullName>
    </submittedName>
</protein>
<evidence type="ECO:0000259" key="2">
    <source>
        <dbReference type="PROSITE" id="PS50090"/>
    </source>
</evidence>
<feature type="domain" description="HTH myb-type" evidence="3">
    <location>
        <begin position="11"/>
        <end position="64"/>
    </location>
</feature>
<dbReference type="Pfam" id="PF00249">
    <property type="entry name" value="Myb_DNA-binding"/>
    <property type="match status" value="1"/>
</dbReference>
<dbReference type="PROSITE" id="PS51294">
    <property type="entry name" value="HTH_MYB"/>
    <property type="match status" value="1"/>
</dbReference>
<dbReference type="InterPro" id="IPR017930">
    <property type="entry name" value="Myb_dom"/>
</dbReference>
<feature type="region of interest" description="Disordered" evidence="1">
    <location>
        <begin position="1"/>
        <end position="20"/>
    </location>
</feature>
<dbReference type="InterPro" id="IPR001005">
    <property type="entry name" value="SANT/Myb"/>
</dbReference>
<evidence type="ECO:0000256" key="1">
    <source>
        <dbReference type="SAM" id="MobiDB-lite"/>
    </source>
</evidence>
<sequence>MPQFQASGSDQPAKKQSKWSAEEDALIIELRGSGMKWDDISKRLPGRSPISCRLHYQNYLEKRSEWDEERKNKLARLYERFKPEMWAKVAEEMQVPWRAAEAMHWQLGEVEMARRAGVTPFSLQTGGPEGSQALHRTSPSRGHGYSPSYGVGPEHGMPSPGYGRTPVPRALSAHGRPPSHGADVVPPPPHATIPPTLAARRESLPPRHHHYQHHLQPPSPSDAYTIPGPGLPPIQPGAPGQGRGGMLPGVAELTTGISPYSTPAYSLSVPTASPAASGTASPGPGASGHSLPPLSSYYRQPSPLAPHQFHQQQQQQHPPSHHYEPAPTSSVAGKRRASPEIMARETSRRRHLDPQTRQQHYDDGDSSGSQRTR</sequence>
<evidence type="ECO:0000313" key="5">
    <source>
        <dbReference type="Proteomes" id="UP001174691"/>
    </source>
</evidence>
<dbReference type="InterPro" id="IPR053095">
    <property type="entry name" value="Actin-binding/GATA_Znf"/>
</dbReference>
<dbReference type="SMART" id="SM00717">
    <property type="entry name" value="SANT"/>
    <property type="match status" value="1"/>
</dbReference>
<feature type="compositionally biased region" description="Low complexity" evidence="1">
    <location>
        <begin position="306"/>
        <end position="318"/>
    </location>
</feature>
<dbReference type="PANTHER" id="PTHR23246">
    <property type="entry name" value="NEW-GLUE PROTEIN"/>
    <property type="match status" value="1"/>
</dbReference>
<accession>A0AA38VGA8</accession>
<dbReference type="SUPFAM" id="SSF46689">
    <property type="entry name" value="Homeodomain-like"/>
    <property type="match status" value="1"/>
</dbReference>
<name>A0AA38VGA8_9PEZI</name>
<dbReference type="Gene3D" id="1.10.10.60">
    <property type="entry name" value="Homeodomain-like"/>
    <property type="match status" value="1"/>
</dbReference>
<feature type="domain" description="Myb-like" evidence="2">
    <location>
        <begin position="11"/>
        <end position="60"/>
    </location>
</feature>